<dbReference type="GO" id="GO:0005634">
    <property type="term" value="C:nucleus"/>
    <property type="evidence" value="ECO:0007669"/>
    <property type="project" value="TreeGrafter"/>
</dbReference>
<dbReference type="PANTHER" id="PTHR46169:SF15">
    <property type="entry name" value="INNER CENTROMERE PROTEIN A-LIKE ISOFORM X1-RELATED"/>
    <property type="match status" value="1"/>
</dbReference>
<dbReference type="InterPro" id="IPR012337">
    <property type="entry name" value="RNaseH-like_sf"/>
</dbReference>
<dbReference type="Proteomes" id="UP000054564">
    <property type="component" value="Unassembled WGS sequence"/>
</dbReference>
<evidence type="ECO:0000313" key="2">
    <source>
        <dbReference type="Proteomes" id="UP000054564"/>
    </source>
</evidence>
<comment type="caution">
    <text evidence="1">The sequence shown here is derived from an EMBL/GenBank/DDBJ whole genome shotgun (WGS) entry which is preliminary data.</text>
</comment>
<organism evidence="1 2">
    <name type="scientific">Puccinia striiformis f. sp. tritici PST-78</name>
    <dbReference type="NCBI Taxonomy" id="1165861"/>
    <lineage>
        <taxon>Eukaryota</taxon>
        <taxon>Fungi</taxon>
        <taxon>Dikarya</taxon>
        <taxon>Basidiomycota</taxon>
        <taxon>Pucciniomycotina</taxon>
        <taxon>Pucciniomycetes</taxon>
        <taxon>Pucciniales</taxon>
        <taxon>Pucciniaceae</taxon>
        <taxon>Puccinia</taxon>
    </lineage>
</organism>
<evidence type="ECO:0000313" key="1">
    <source>
        <dbReference type="EMBL" id="KNE89329.1"/>
    </source>
</evidence>
<keyword evidence="2" id="KW-1185">Reference proteome</keyword>
<dbReference type="InterPro" id="IPR052717">
    <property type="entry name" value="Vacuolar_transposase_reg"/>
</dbReference>
<proteinExistence type="predicted"/>
<reference evidence="2" key="1">
    <citation type="submission" date="2014-03" db="EMBL/GenBank/DDBJ databases">
        <title>The Genome Sequence of Puccinia striiformis f. sp. tritici PST-78.</title>
        <authorList>
            <consortium name="The Broad Institute Genome Sequencing Platform"/>
            <person name="Cuomo C."/>
            <person name="Hulbert S."/>
            <person name="Chen X."/>
            <person name="Walker B."/>
            <person name="Young S.K."/>
            <person name="Zeng Q."/>
            <person name="Gargeya S."/>
            <person name="Fitzgerald M."/>
            <person name="Haas B."/>
            <person name="Abouelleil A."/>
            <person name="Alvarado L."/>
            <person name="Arachchi H.M."/>
            <person name="Berlin A.M."/>
            <person name="Chapman S.B."/>
            <person name="Goldberg J."/>
            <person name="Griggs A."/>
            <person name="Gujja S."/>
            <person name="Hansen M."/>
            <person name="Howarth C."/>
            <person name="Imamovic A."/>
            <person name="Larimer J."/>
            <person name="McCowan C."/>
            <person name="Montmayeur A."/>
            <person name="Murphy C."/>
            <person name="Neiman D."/>
            <person name="Pearson M."/>
            <person name="Priest M."/>
            <person name="Roberts A."/>
            <person name="Saif S."/>
            <person name="Shea T."/>
            <person name="Sisk P."/>
            <person name="Sykes S."/>
            <person name="Wortman J."/>
            <person name="Nusbaum C."/>
            <person name="Birren B."/>
        </authorList>
    </citation>
    <scope>NUCLEOTIDE SEQUENCE [LARGE SCALE GENOMIC DNA]</scope>
    <source>
        <strain evidence="2">race PST-78</strain>
    </source>
</reference>
<dbReference type="AlphaFoldDB" id="A0A0L0URD3"/>
<name>A0A0L0URD3_9BASI</name>
<dbReference type="GO" id="GO:0006357">
    <property type="term" value="P:regulation of transcription by RNA polymerase II"/>
    <property type="evidence" value="ECO:0007669"/>
    <property type="project" value="TreeGrafter"/>
</dbReference>
<protein>
    <submittedName>
        <fullName evidence="1">Uncharacterized protein</fullName>
    </submittedName>
</protein>
<accession>A0A0L0URD3</accession>
<dbReference type="SUPFAM" id="SSF53098">
    <property type="entry name" value="Ribonuclease H-like"/>
    <property type="match status" value="1"/>
</dbReference>
<dbReference type="PANTHER" id="PTHR46169">
    <property type="entry name" value="DNA REPLICATION-RELATED ELEMENT FACTOR, ISOFORM A"/>
    <property type="match status" value="1"/>
</dbReference>
<dbReference type="EMBL" id="AJIL01000397">
    <property type="protein sequence ID" value="KNE89329.1"/>
    <property type="molecule type" value="Genomic_DNA"/>
</dbReference>
<gene>
    <name evidence="1" type="ORF">PSTG_17214</name>
</gene>
<sequence length="409" mass="46358">MDPQEVPQLCAIWCAQAAQPFAALGDTSHQGIIHPVVLKNLPSHKKVSNDIARLYMAMQESLIKSLKKHQGAMHLGLDAWQSPSIFNIFQERRQWLLSLGGDFVKLQQSHAGLYLAKTVQLIIEKFGLKDKICGIVMENASNNQTMIEEIKTYRWPRFKGETQWHKKNMSNNDELNQDKLEDSGDQICFITAEYEEDDTAETNCLDSLILSDKFSNPDPVGCQTHRTRLVQQLLGHLVQALVDDDEVELEDDDVNELSDEDEYDWYTSQSCKTTLAKFCAISRKLNKSPNSKALFVDICRDIKCPRPHNVGRDVCTWWNSTLAQLSSIVRCLQAINDIDLARDLVEVLQPFYEITLQVLIRGGARIADIAVFIDQITSHLSTAISNKQDEYPPALRNACRASLRSLTHE</sequence>